<dbReference type="InterPro" id="IPR001789">
    <property type="entry name" value="Sig_transdc_resp-reg_receiver"/>
</dbReference>
<evidence type="ECO:0000256" key="2">
    <source>
        <dbReference type="ARBA" id="ARBA00023015"/>
    </source>
</evidence>
<dbReference type="InterPro" id="IPR009057">
    <property type="entry name" value="Homeodomain-like_sf"/>
</dbReference>
<dbReference type="AlphaFoldDB" id="A0A9D2RA62"/>
<dbReference type="SUPFAM" id="SSF52172">
    <property type="entry name" value="CheY-like"/>
    <property type="match status" value="1"/>
</dbReference>
<dbReference type="SUPFAM" id="SSF46689">
    <property type="entry name" value="Homeodomain-like"/>
    <property type="match status" value="2"/>
</dbReference>
<keyword evidence="2" id="KW-0805">Transcription regulation</keyword>
<dbReference type="GO" id="GO:0043565">
    <property type="term" value="F:sequence-specific DNA binding"/>
    <property type="evidence" value="ECO:0007669"/>
    <property type="project" value="InterPro"/>
</dbReference>
<dbReference type="InterPro" id="IPR011006">
    <property type="entry name" value="CheY-like_superfamily"/>
</dbReference>
<dbReference type="PROSITE" id="PS01124">
    <property type="entry name" value="HTH_ARAC_FAMILY_2"/>
    <property type="match status" value="1"/>
</dbReference>
<dbReference type="EMBL" id="DWUX01000207">
    <property type="protein sequence ID" value="HJD40687.1"/>
    <property type="molecule type" value="Genomic_DNA"/>
</dbReference>
<reference evidence="9" key="2">
    <citation type="submission" date="2021-04" db="EMBL/GenBank/DDBJ databases">
        <authorList>
            <person name="Gilroy R."/>
        </authorList>
    </citation>
    <scope>NUCLEOTIDE SEQUENCE</scope>
    <source>
        <strain evidence="9">ChiW19-6364</strain>
    </source>
</reference>
<evidence type="ECO:0000313" key="9">
    <source>
        <dbReference type="EMBL" id="HJD40687.1"/>
    </source>
</evidence>
<feature type="domain" description="Response regulatory" evidence="8">
    <location>
        <begin position="2"/>
        <end position="119"/>
    </location>
</feature>
<keyword evidence="3" id="KW-0238">DNA-binding</keyword>
<dbReference type="Gene3D" id="3.40.50.2300">
    <property type="match status" value="1"/>
</dbReference>
<comment type="function">
    <text evidence="5">May play the central regulatory role in sporulation. It may be an element of the effector pathway responsible for the activation of sporulation genes in response to nutritional stress. Spo0A may act in concert with spo0H (a sigma factor) to control the expression of some genes that are critical to the sporulation process.</text>
</comment>
<evidence type="ECO:0000256" key="4">
    <source>
        <dbReference type="ARBA" id="ARBA00023163"/>
    </source>
</evidence>
<evidence type="ECO:0000256" key="6">
    <source>
        <dbReference type="PROSITE-ProRule" id="PRU00169"/>
    </source>
</evidence>
<dbReference type="PANTHER" id="PTHR43280">
    <property type="entry name" value="ARAC-FAMILY TRANSCRIPTIONAL REGULATOR"/>
    <property type="match status" value="1"/>
</dbReference>
<dbReference type="PROSITE" id="PS50110">
    <property type="entry name" value="RESPONSE_REGULATORY"/>
    <property type="match status" value="1"/>
</dbReference>
<sequence>MRIIIADTEETVIEEIIRVLENSKVEYKLEGTTDNSKEGYELIKAVRPDLVIMDVRLEESDGLAMMKKLRAEGITSKLIILTEDTDFNTAREAIETGTDSYLLKPIEAALLEKELLKINGRLAEEKAVTSVFTVENIFRGCLNGQLHPDSRFHRVTRAVYGFTLEEPAAVFAVWLGDGYRKQRRNVCRLLEEKGKNSLAMVCVLPVDVWQVVTAVIYRLNEEQEKIFSIFQDQVVPALCGDIEEELVCFWAEMEKGSQLPEKMREIQEIRDWNLLYDRGDLIRISQIKEKAPLPLRYPAELEQRVKRAVLGEDGEDMKRCYYRVYDLLRRQPHFPKDMKECLIRFNMAVINVYKTRNEIESELKIQACMQKIGEAMSWGQIRTAMEEFLSLLNFKAFSEEKDKAFSPLIRRAVQMVRKYYDQGLTLEETAERLFVSEEYLSSQFKKETGAGFTETVRHYRIQRIKGLLLNTQLKLNQIAELTGYTDPKYMSRVFKEEVGVLPSEYRKSLN</sequence>
<evidence type="ECO:0000259" key="8">
    <source>
        <dbReference type="PROSITE" id="PS50110"/>
    </source>
</evidence>
<feature type="domain" description="HTH araC/xylS-type" evidence="7">
    <location>
        <begin position="410"/>
        <end position="508"/>
    </location>
</feature>
<reference evidence="9" key="1">
    <citation type="journal article" date="2021" name="PeerJ">
        <title>Extensive microbial diversity within the chicken gut microbiome revealed by metagenomics and culture.</title>
        <authorList>
            <person name="Gilroy R."/>
            <person name="Ravi A."/>
            <person name="Getino M."/>
            <person name="Pursley I."/>
            <person name="Horton D.L."/>
            <person name="Alikhan N.F."/>
            <person name="Baker D."/>
            <person name="Gharbi K."/>
            <person name="Hall N."/>
            <person name="Watson M."/>
            <person name="Adriaenssens E.M."/>
            <person name="Foster-Nyarko E."/>
            <person name="Jarju S."/>
            <person name="Secka A."/>
            <person name="Antonio M."/>
            <person name="Oren A."/>
            <person name="Chaudhuri R.R."/>
            <person name="La Ragione R."/>
            <person name="Hildebrand F."/>
            <person name="Pallen M.J."/>
        </authorList>
    </citation>
    <scope>NUCLEOTIDE SEQUENCE</scope>
    <source>
        <strain evidence="9">ChiW19-6364</strain>
    </source>
</reference>
<keyword evidence="6" id="KW-0597">Phosphoprotein</keyword>
<dbReference type="Pfam" id="PF00072">
    <property type="entry name" value="Response_reg"/>
    <property type="match status" value="1"/>
</dbReference>
<dbReference type="Pfam" id="PF12833">
    <property type="entry name" value="HTH_18"/>
    <property type="match status" value="1"/>
</dbReference>
<evidence type="ECO:0000256" key="3">
    <source>
        <dbReference type="ARBA" id="ARBA00023125"/>
    </source>
</evidence>
<evidence type="ECO:0000313" key="10">
    <source>
        <dbReference type="Proteomes" id="UP000823850"/>
    </source>
</evidence>
<accession>A0A9D2RA62</accession>
<name>A0A9D2RA62_9FIRM</name>
<dbReference type="SMART" id="SM00448">
    <property type="entry name" value="REC"/>
    <property type="match status" value="1"/>
</dbReference>
<dbReference type="InterPro" id="IPR018060">
    <property type="entry name" value="HTH_AraC"/>
</dbReference>
<dbReference type="SMART" id="SM00342">
    <property type="entry name" value="HTH_ARAC"/>
    <property type="match status" value="1"/>
</dbReference>
<dbReference type="Proteomes" id="UP000823850">
    <property type="component" value="Unassembled WGS sequence"/>
</dbReference>
<feature type="modified residue" description="4-aspartylphosphate" evidence="6">
    <location>
        <position position="54"/>
    </location>
</feature>
<evidence type="ECO:0000256" key="1">
    <source>
        <dbReference type="ARBA" id="ARBA00018672"/>
    </source>
</evidence>
<dbReference type="GO" id="GO:0000160">
    <property type="term" value="P:phosphorelay signal transduction system"/>
    <property type="evidence" value="ECO:0007669"/>
    <property type="project" value="InterPro"/>
</dbReference>
<comment type="caution">
    <text evidence="9">The sequence shown here is derived from an EMBL/GenBank/DDBJ whole genome shotgun (WGS) entry which is preliminary data.</text>
</comment>
<keyword evidence="4" id="KW-0804">Transcription</keyword>
<dbReference type="GO" id="GO:0003700">
    <property type="term" value="F:DNA-binding transcription factor activity"/>
    <property type="evidence" value="ECO:0007669"/>
    <property type="project" value="InterPro"/>
</dbReference>
<proteinExistence type="predicted"/>
<evidence type="ECO:0000259" key="7">
    <source>
        <dbReference type="PROSITE" id="PS01124"/>
    </source>
</evidence>
<evidence type="ECO:0000256" key="5">
    <source>
        <dbReference type="ARBA" id="ARBA00024867"/>
    </source>
</evidence>
<organism evidence="9 10">
    <name type="scientific">Candidatus Blautia stercoripullorum</name>
    <dbReference type="NCBI Taxonomy" id="2838502"/>
    <lineage>
        <taxon>Bacteria</taxon>
        <taxon>Bacillati</taxon>
        <taxon>Bacillota</taxon>
        <taxon>Clostridia</taxon>
        <taxon>Lachnospirales</taxon>
        <taxon>Lachnospiraceae</taxon>
        <taxon>Blautia</taxon>
    </lineage>
</organism>
<protein>
    <recommendedName>
        <fullName evidence="1">Stage 0 sporulation protein A homolog</fullName>
    </recommendedName>
</protein>
<dbReference type="PANTHER" id="PTHR43280:SF10">
    <property type="entry name" value="REGULATORY PROTEIN POCR"/>
    <property type="match status" value="1"/>
</dbReference>
<dbReference type="Gene3D" id="1.10.10.60">
    <property type="entry name" value="Homeodomain-like"/>
    <property type="match status" value="2"/>
</dbReference>
<gene>
    <name evidence="9" type="ORF">H9913_11730</name>
</gene>